<dbReference type="InterPro" id="IPR006474">
    <property type="entry name" value="Helicase_Cas3_CRISPR-ass_core"/>
</dbReference>
<feature type="domain" description="HD Cas3-type" evidence="12">
    <location>
        <begin position="16"/>
        <end position="221"/>
    </location>
</feature>
<dbReference type="PROSITE" id="PS51643">
    <property type="entry name" value="HD_CAS3"/>
    <property type="match status" value="1"/>
</dbReference>
<dbReference type="SMART" id="SM00490">
    <property type="entry name" value="HELICc"/>
    <property type="match status" value="1"/>
</dbReference>
<dbReference type="NCBIfam" id="TIGR01596">
    <property type="entry name" value="cas3_HD"/>
    <property type="match status" value="1"/>
</dbReference>
<evidence type="ECO:0000256" key="1">
    <source>
        <dbReference type="ARBA" id="ARBA00006847"/>
    </source>
</evidence>
<dbReference type="GO" id="GO:0036297">
    <property type="term" value="P:interstrand cross-link repair"/>
    <property type="evidence" value="ECO:0007669"/>
    <property type="project" value="TreeGrafter"/>
</dbReference>
<gene>
    <name evidence="13" type="primary">cas3</name>
    <name evidence="13" type="ORF">ENU78_04765</name>
</gene>
<comment type="similarity">
    <text evidence="2">In the central section; belongs to the CRISPR-associated helicase Cas3 family.</text>
</comment>
<evidence type="ECO:0000256" key="6">
    <source>
        <dbReference type="ARBA" id="ARBA00022801"/>
    </source>
</evidence>
<dbReference type="GO" id="GO:0046872">
    <property type="term" value="F:metal ion binding"/>
    <property type="evidence" value="ECO:0007669"/>
    <property type="project" value="UniProtKB-KW"/>
</dbReference>
<keyword evidence="6" id="KW-0378">Hydrolase</keyword>
<protein>
    <submittedName>
        <fullName evidence="13">CRISPR-associated helicase Cas3</fullName>
    </submittedName>
</protein>
<dbReference type="NCBIfam" id="TIGR01587">
    <property type="entry name" value="cas3_core"/>
    <property type="match status" value="1"/>
</dbReference>
<evidence type="ECO:0000256" key="3">
    <source>
        <dbReference type="ARBA" id="ARBA00022722"/>
    </source>
</evidence>
<keyword evidence="9" id="KW-0051">Antiviral defense</keyword>
<dbReference type="InterPro" id="IPR054712">
    <property type="entry name" value="Cas3-like_dom"/>
</dbReference>
<dbReference type="SMART" id="SM00487">
    <property type="entry name" value="DEXDc"/>
    <property type="match status" value="1"/>
</dbReference>
<dbReference type="InterPro" id="IPR006935">
    <property type="entry name" value="Helicase/UvrB_N"/>
</dbReference>
<feature type="domain" description="Helicase C-terminal" evidence="11">
    <location>
        <begin position="493"/>
        <end position="648"/>
    </location>
</feature>
<keyword evidence="7" id="KW-0347">Helicase</keyword>
<dbReference type="InterPro" id="IPR001650">
    <property type="entry name" value="Helicase_C-like"/>
</dbReference>
<dbReference type="PROSITE" id="PS51194">
    <property type="entry name" value="HELICASE_CTER"/>
    <property type="match status" value="1"/>
</dbReference>
<proteinExistence type="inferred from homology"/>
<dbReference type="CDD" id="cd17930">
    <property type="entry name" value="DEXHc_cas3"/>
    <property type="match status" value="1"/>
</dbReference>
<dbReference type="RefSeq" id="WP_149123216.1">
    <property type="nucleotide sequence ID" value="NZ_VTFL01000007.1"/>
</dbReference>
<comment type="caution">
    <text evidence="13">The sequence shown here is derived from an EMBL/GenBank/DDBJ whole genome shotgun (WGS) entry which is preliminary data.</text>
</comment>
<dbReference type="InterPro" id="IPR038257">
    <property type="entry name" value="CRISPR-assoc_Cas3_HD_sf"/>
</dbReference>
<dbReference type="GO" id="GO:0004518">
    <property type="term" value="F:nuclease activity"/>
    <property type="evidence" value="ECO:0007669"/>
    <property type="project" value="UniProtKB-KW"/>
</dbReference>
<dbReference type="PROSITE" id="PS51192">
    <property type="entry name" value="HELICASE_ATP_BIND_1"/>
    <property type="match status" value="1"/>
</dbReference>
<dbReference type="GO" id="GO:0003677">
    <property type="term" value="F:DNA binding"/>
    <property type="evidence" value="ECO:0007669"/>
    <property type="project" value="InterPro"/>
</dbReference>
<evidence type="ECO:0000313" key="13">
    <source>
        <dbReference type="EMBL" id="HGK23746.1"/>
    </source>
</evidence>
<keyword evidence="5" id="KW-0547">Nucleotide-binding</keyword>
<evidence type="ECO:0000256" key="9">
    <source>
        <dbReference type="ARBA" id="ARBA00023118"/>
    </source>
</evidence>
<keyword evidence="3" id="KW-0540">Nuclease</keyword>
<evidence type="ECO:0000256" key="7">
    <source>
        <dbReference type="ARBA" id="ARBA00022806"/>
    </source>
</evidence>
<feature type="domain" description="Helicase ATP-binding" evidence="10">
    <location>
        <begin position="270"/>
        <end position="451"/>
    </location>
</feature>
<evidence type="ECO:0000256" key="5">
    <source>
        <dbReference type="ARBA" id="ARBA00022741"/>
    </source>
</evidence>
<dbReference type="GO" id="GO:0016787">
    <property type="term" value="F:hydrolase activity"/>
    <property type="evidence" value="ECO:0007669"/>
    <property type="project" value="UniProtKB-KW"/>
</dbReference>
<dbReference type="PANTHER" id="PTHR47957:SF3">
    <property type="entry name" value="ATP-DEPENDENT HELICASE HRQ1"/>
    <property type="match status" value="1"/>
</dbReference>
<keyword evidence="8" id="KW-0067">ATP-binding</keyword>
<dbReference type="AlphaFoldDB" id="A0A7V3ZIR3"/>
<dbReference type="Gene3D" id="3.40.50.300">
    <property type="entry name" value="P-loop containing nucleotide triphosphate hydrolases"/>
    <property type="match status" value="2"/>
</dbReference>
<evidence type="ECO:0000259" key="12">
    <source>
        <dbReference type="PROSITE" id="PS51643"/>
    </source>
</evidence>
<dbReference type="Gene3D" id="1.10.3210.30">
    <property type="match status" value="1"/>
</dbReference>
<evidence type="ECO:0000256" key="8">
    <source>
        <dbReference type="ARBA" id="ARBA00022840"/>
    </source>
</evidence>
<dbReference type="Pfam" id="PF04851">
    <property type="entry name" value="ResIII"/>
    <property type="match status" value="1"/>
</dbReference>
<dbReference type="GO" id="GO:0005524">
    <property type="term" value="F:ATP binding"/>
    <property type="evidence" value="ECO:0007669"/>
    <property type="project" value="UniProtKB-KW"/>
</dbReference>
<evidence type="ECO:0000256" key="4">
    <source>
        <dbReference type="ARBA" id="ARBA00022723"/>
    </source>
</evidence>
<accession>A0A7V3ZIR3</accession>
<dbReference type="PANTHER" id="PTHR47957">
    <property type="entry name" value="ATP-DEPENDENT HELICASE HRQ1"/>
    <property type="match status" value="1"/>
</dbReference>
<dbReference type="GO" id="GO:0043138">
    <property type="term" value="F:3'-5' DNA helicase activity"/>
    <property type="evidence" value="ECO:0007669"/>
    <property type="project" value="TreeGrafter"/>
</dbReference>
<dbReference type="Pfam" id="PF22590">
    <property type="entry name" value="Cas3-like_C_2"/>
    <property type="match status" value="1"/>
</dbReference>
<comment type="similarity">
    <text evidence="1">In the N-terminal section; belongs to the CRISPR-associated nuclease Cas3-HD family.</text>
</comment>
<evidence type="ECO:0000259" key="10">
    <source>
        <dbReference type="PROSITE" id="PS51192"/>
    </source>
</evidence>
<evidence type="ECO:0000259" key="11">
    <source>
        <dbReference type="PROSITE" id="PS51194"/>
    </source>
</evidence>
<dbReference type="CDD" id="cd09641">
    <property type="entry name" value="Cas3''_I"/>
    <property type="match status" value="1"/>
</dbReference>
<keyword evidence="4" id="KW-0479">Metal-binding</keyword>
<dbReference type="InterPro" id="IPR006483">
    <property type="entry name" value="CRISPR-assoc_Cas3_HD"/>
</dbReference>
<dbReference type="GO" id="GO:0051607">
    <property type="term" value="P:defense response to virus"/>
    <property type="evidence" value="ECO:0007669"/>
    <property type="project" value="UniProtKB-KW"/>
</dbReference>
<dbReference type="GO" id="GO:0006289">
    <property type="term" value="P:nucleotide-excision repair"/>
    <property type="evidence" value="ECO:0007669"/>
    <property type="project" value="TreeGrafter"/>
</dbReference>
<dbReference type="EMBL" id="DTDV01000013">
    <property type="protein sequence ID" value="HGK23746.1"/>
    <property type="molecule type" value="Genomic_DNA"/>
</dbReference>
<dbReference type="InterPro" id="IPR027417">
    <property type="entry name" value="P-loop_NTPase"/>
</dbReference>
<sequence length="801" mass="94111">MDRFYSHLERRGEEVDLERSILLKNHLREVGLKTIEYFFFEGGDLKNIGYYIGITHDFGKYTTYFQKRLFEIEHCGDLANHGFISSLYSAYLISRKLEEFKNVEDIKEFLPLVAFFVVYHHHLDLSSLSKLKSNLESSDKKELILKQIEDMKSNSEIINRDLKELELPLLEEFERDLDDVINLLRKRIYQFENKLEEKIKEKIAIFCLVLFSALIDADKKSAGKVRDVERRDIPEDIVEVYKRETFKDNSDEINLLREEIFQKVINKLKEIDISKNKIFTLTSPTGSGKTLTGFAFAVKLRKRIEKEFGYTPRIIYSLPFISIINQNYDVLRNVLSKLPDFEGNSSAYIISHHHLSKVEYEEGDELREVDESLALIESWESEVIVTTFVQLLHTIIGFKNSFLKKYHNIARSIIILDEVQNIPAEYWKLTERIFKLMSQYLNCYIILMTATKPLIFSDGDTLEILDNNEVYFEKLNRVVLYSNVKEQKGLNSLLSWFIDIYDPQKSYMIVLNTIKSSIEFYRMLKEQLSLKEKSIYYLSANIIPKERLDRIHRIKQDLGNNKKPILVSTQVVEAGVDLDFDVVIRDLGPLDSVVQVAGRCNRNFKKENGEIFVFFLKDDKGRSYANMVYQKLTPRITFELFSELESVKESEFIKIINKYFERLRFEKSQEESELIISALNNLRFYEGKEIISVSSFELIKEKGIVYPVFIEVDKPAMETWSKFKSIISDDSIDRWEKKKLLLNIKSQLEEYIINVRVNKNEPWIFDIAFDQNIGYVANKDIPEYYDSETGFKKTELSSVIF</sequence>
<reference evidence="13" key="1">
    <citation type="journal article" date="2020" name="mSystems">
        <title>Genome- and Community-Level Interaction Insights into Carbon Utilization and Element Cycling Functions of Hydrothermarchaeota in Hydrothermal Sediment.</title>
        <authorList>
            <person name="Zhou Z."/>
            <person name="Liu Y."/>
            <person name="Xu W."/>
            <person name="Pan J."/>
            <person name="Luo Z.H."/>
            <person name="Li M."/>
        </authorList>
    </citation>
    <scope>NUCLEOTIDE SEQUENCE [LARGE SCALE GENOMIC DNA]</scope>
    <source>
        <strain evidence="13">SpSt-70</strain>
    </source>
</reference>
<evidence type="ECO:0000256" key="2">
    <source>
        <dbReference type="ARBA" id="ARBA00009046"/>
    </source>
</evidence>
<dbReference type="InterPro" id="IPR014001">
    <property type="entry name" value="Helicase_ATP-bd"/>
</dbReference>
<name>A0A7V3ZIR3_DICTH</name>
<dbReference type="SUPFAM" id="SSF52540">
    <property type="entry name" value="P-loop containing nucleoside triphosphate hydrolases"/>
    <property type="match status" value="1"/>
</dbReference>
<organism evidence="13">
    <name type="scientific">Dictyoglomus thermophilum</name>
    <dbReference type="NCBI Taxonomy" id="14"/>
    <lineage>
        <taxon>Bacteria</taxon>
        <taxon>Pseudomonadati</taxon>
        <taxon>Dictyoglomota</taxon>
        <taxon>Dictyoglomia</taxon>
        <taxon>Dictyoglomales</taxon>
        <taxon>Dictyoglomaceae</taxon>
        <taxon>Dictyoglomus</taxon>
    </lineage>
</organism>